<comment type="caution">
    <text evidence="2">The sequence shown here is derived from an EMBL/GenBank/DDBJ whole genome shotgun (WGS) entry which is preliminary data.</text>
</comment>
<keyword evidence="1" id="KW-1133">Transmembrane helix</keyword>
<feature type="transmembrane region" description="Helical" evidence="1">
    <location>
        <begin position="41"/>
        <end position="63"/>
    </location>
</feature>
<protein>
    <recommendedName>
        <fullName evidence="4">MFS transporter</fullName>
    </recommendedName>
</protein>
<name>A0ABY2REK9_9NOCA</name>
<feature type="transmembrane region" description="Helical" evidence="1">
    <location>
        <begin position="101"/>
        <end position="123"/>
    </location>
</feature>
<evidence type="ECO:0000313" key="2">
    <source>
        <dbReference type="EMBL" id="TJZ74408.1"/>
    </source>
</evidence>
<feature type="transmembrane region" description="Helical" evidence="1">
    <location>
        <begin position="70"/>
        <end position="89"/>
    </location>
</feature>
<keyword evidence="1" id="KW-0472">Membrane</keyword>
<dbReference type="EMBL" id="SUMD01000013">
    <property type="protein sequence ID" value="TJZ74408.1"/>
    <property type="molecule type" value="Genomic_DNA"/>
</dbReference>
<dbReference type="RefSeq" id="WP_136911810.1">
    <property type="nucleotide sequence ID" value="NZ_SUMD01000013.1"/>
</dbReference>
<evidence type="ECO:0000313" key="3">
    <source>
        <dbReference type="Proteomes" id="UP000305109"/>
    </source>
</evidence>
<evidence type="ECO:0000256" key="1">
    <source>
        <dbReference type="SAM" id="Phobius"/>
    </source>
</evidence>
<proteinExistence type="predicted"/>
<gene>
    <name evidence="2" type="ORF">FCG67_22350</name>
</gene>
<dbReference type="Proteomes" id="UP000305109">
    <property type="component" value="Unassembled WGS sequence"/>
</dbReference>
<sequence>MRVGPGEKLSRRVRCASVGSTTAAVAVAAHGAGGGGLPSGSTAMLLVGFSAVLVAVMAAVPVLRRGGPALVPILAAGQLGAHTTLAFGGGGHHADMASGPIGGMSAQMLAAHAVAIGVCAALIAAAERIGPRTEAALRAVVAAVVVAIPVLERPRSWRPVTEVHPLVSALCRVSVSRRGPPLFV</sequence>
<keyword evidence="3" id="KW-1185">Reference proteome</keyword>
<keyword evidence="1" id="KW-0812">Transmembrane</keyword>
<organism evidence="2 3">
    <name type="scientific">Rhodococcus oryzae</name>
    <dbReference type="NCBI Taxonomy" id="2571143"/>
    <lineage>
        <taxon>Bacteria</taxon>
        <taxon>Bacillati</taxon>
        <taxon>Actinomycetota</taxon>
        <taxon>Actinomycetes</taxon>
        <taxon>Mycobacteriales</taxon>
        <taxon>Nocardiaceae</taxon>
        <taxon>Rhodococcus</taxon>
    </lineage>
</organism>
<accession>A0ABY2REK9</accession>
<reference evidence="2 3" key="1">
    <citation type="submission" date="2019-04" db="EMBL/GenBank/DDBJ databases">
        <title>Rhodococcus oryzae sp. nov., a novel actinomycete isolated from rhizosphere soil of rice (Oryza sativa L.).</title>
        <authorList>
            <person name="Li C."/>
        </authorList>
    </citation>
    <scope>NUCLEOTIDE SEQUENCE [LARGE SCALE GENOMIC DNA]</scope>
    <source>
        <strain evidence="2 3">NEAU-CX67</strain>
    </source>
</reference>
<evidence type="ECO:0008006" key="4">
    <source>
        <dbReference type="Google" id="ProtNLM"/>
    </source>
</evidence>